<accession>U4L035</accession>
<name>U4L035_PYROM</name>
<dbReference type="EMBL" id="HF935378">
    <property type="protein sequence ID" value="CCX07874.1"/>
    <property type="molecule type" value="Genomic_DNA"/>
</dbReference>
<keyword evidence="2" id="KW-1185">Reference proteome</keyword>
<sequence length="39" mass="4874">MRRGKVIRSTSHKGEWSSERNEWTHLYAQVKRRRHKHFP</sequence>
<dbReference type="Proteomes" id="UP000018144">
    <property type="component" value="Unassembled WGS sequence"/>
</dbReference>
<gene>
    <name evidence="1" type="ORF">PCON_07463</name>
</gene>
<protein>
    <submittedName>
        <fullName evidence="1">Uncharacterized protein</fullName>
    </submittedName>
</protein>
<evidence type="ECO:0000313" key="2">
    <source>
        <dbReference type="Proteomes" id="UP000018144"/>
    </source>
</evidence>
<organism evidence="1 2">
    <name type="scientific">Pyronema omphalodes (strain CBS 100304)</name>
    <name type="common">Pyronema confluens</name>
    <dbReference type="NCBI Taxonomy" id="1076935"/>
    <lineage>
        <taxon>Eukaryota</taxon>
        <taxon>Fungi</taxon>
        <taxon>Dikarya</taxon>
        <taxon>Ascomycota</taxon>
        <taxon>Pezizomycotina</taxon>
        <taxon>Pezizomycetes</taxon>
        <taxon>Pezizales</taxon>
        <taxon>Pyronemataceae</taxon>
        <taxon>Pyronema</taxon>
    </lineage>
</organism>
<dbReference type="AlphaFoldDB" id="U4L035"/>
<reference evidence="1 2" key="1">
    <citation type="journal article" date="2013" name="PLoS Genet.">
        <title>The genome and development-dependent transcriptomes of Pyronema confluens: a window into fungal evolution.</title>
        <authorList>
            <person name="Traeger S."/>
            <person name="Altegoer F."/>
            <person name="Freitag M."/>
            <person name="Gabaldon T."/>
            <person name="Kempken F."/>
            <person name="Kumar A."/>
            <person name="Marcet-Houben M."/>
            <person name="Poggeler S."/>
            <person name="Stajich J.E."/>
            <person name="Nowrousian M."/>
        </authorList>
    </citation>
    <scope>NUCLEOTIDE SEQUENCE [LARGE SCALE GENOMIC DNA]</scope>
    <source>
        <strain evidence="2">CBS 100304</strain>
        <tissue evidence="1">Vegetative mycelium</tissue>
    </source>
</reference>
<evidence type="ECO:0000313" key="1">
    <source>
        <dbReference type="EMBL" id="CCX07874.1"/>
    </source>
</evidence>
<proteinExistence type="predicted"/>